<dbReference type="InterPro" id="IPR036390">
    <property type="entry name" value="WH_DNA-bd_sf"/>
</dbReference>
<comment type="caution">
    <text evidence="1">The sequence shown here is derived from an EMBL/GenBank/DDBJ whole genome shotgun (WGS) entry which is preliminary data.</text>
</comment>
<dbReference type="AlphaFoldDB" id="A0A0W1S7L6"/>
<organism evidence="1 2">
    <name type="scientific">Haloferax profundi</name>
    <dbReference type="NCBI Taxonomy" id="1544718"/>
    <lineage>
        <taxon>Archaea</taxon>
        <taxon>Methanobacteriati</taxon>
        <taxon>Methanobacteriota</taxon>
        <taxon>Stenosarchaea group</taxon>
        <taxon>Halobacteria</taxon>
        <taxon>Halobacteriales</taxon>
        <taxon>Haloferacaceae</taxon>
        <taxon>Haloferax</taxon>
    </lineage>
</organism>
<dbReference type="OrthoDB" id="10985at2157"/>
<dbReference type="Pfam" id="PF12840">
    <property type="entry name" value="HTH_20"/>
    <property type="match status" value="1"/>
</dbReference>
<evidence type="ECO:0000313" key="2">
    <source>
        <dbReference type="Proteomes" id="UP000053157"/>
    </source>
</evidence>
<keyword evidence="2" id="KW-1185">Reference proteome</keyword>
<dbReference type="RefSeq" id="WP_058572881.1">
    <property type="nucleotide sequence ID" value="NZ_LOPV01000399.1"/>
</dbReference>
<protein>
    <submittedName>
        <fullName evidence="1">ArsR family transcriptional regulator</fullName>
    </submittedName>
</protein>
<dbReference type="EMBL" id="LOPV01000399">
    <property type="protein sequence ID" value="KTG21240.1"/>
    <property type="molecule type" value="Genomic_DNA"/>
</dbReference>
<gene>
    <name evidence="1" type="ORF">AUR66_17235</name>
</gene>
<proteinExistence type="predicted"/>
<dbReference type="InterPro" id="IPR011991">
    <property type="entry name" value="ArsR-like_HTH"/>
</dbReference>
<dbReference type="SUPFAM" id="SSF46785">
    <property type="entry name" value="Winged helix' DNA-binding domain"/>
    <property type="match status" value="1"/>
</dbReference>
<dbReference type="InterPro" id="IPR036388">
    <property type="entry name" value="WH-like_DNA-bd_sf"/>
</dbReference>
<evidence type="ECO:0000313" key="1">
    <source>
        <dbReference type="EMBL" id="KTG21240.1"/>
    </source>
</evidence>
<dbReference type="Gene3D" id="1.10.10.10">
    <property type="entry name" value="Winged helix-like DNA-binding domain superfamily/Winged helix DNA-binding domain"/>
    <property type="match status" value="1"/>
</dbReference>
<dbReference type="CDD" id="cd00090">
    <property type="entry name" value="HTH_ARSR"/>
    <property type="match status" value="1"/>
</dbReference>
<dbReference type="Proteomes" id="UP000053157">
    <property type="component" value="Unassembled WGS sequence"/>
</dbReference>
<reference evidence="1 2" key="1">
    <citation type="submission" date="2015-12" db="EMBL/GenBank/DDBJ databases">
        <title>Haloferax profundi sp. nov. isolated from the Discovery deep brine-seawater interface in the Red Sea.</title>
        <authorList>
            <person name="Zhang G."/>
            <person name="Stingl U."/>
            <person name="Rashid M."/>
        </authorList>
    </citation>
    <scope>NUCLEOTIDE SEQUENCE [LARGE SCALE GENOMIC DNA]</scope>
    <source>
        <strain evidence="1 2">SB29</strain>
    </source>
</reference>
<name>A0A0W1S7L6_9EURY</name>
<accession>A0A0W1S7L6</accession>
<sequence length="124" mass="13660">MSTNPLSEALEPDFQSVFDSLTSTQCRTVLRTLDSPMTASEIADVCDMPRSTVYRKLEQMVDAGLLTKRDNGQSAAEYTLGFREVVVTHHSGGLELSVSSQSRSASDQLSELWAEVRTETNRGE</sequence>